<reference evidence="2 3" key="1">
    <citation type="submission" date="2019-08" db="EMBL/GenBank/DDBJ databases">
        <authorList>
            <person name="Lei W."/>
        </authorList>
    </citation>
    <scope>NUCLEOTIDE SEQUENCE [LARGE SCALE GENOMIC DNA]</scope>
    <source>
        <strain evidence="2 3">CCUG 58627</strain>
    </source>
</reference>
<name>A0A5C5UIM0_9CORY</name>
<accession>A0A5C5UIM0</accession>
<proteinExistence type="predicted"/>
<dbReference type="Pfam" id="PF19407">
    <property type="entry name" value="DUF5979"/>
    <property type="match status" value="4"/>
</dbReference>
<organism evidence="2 3">
    <name type="scientific">Corynebacterium canis</name>
    <dbReference type="NCBI Taxonomy" id="679663"/>
    <lineage>
        <taxon>Bacteria</taxon>
        <taxon>Bacillati</taxon>
        <taxon>Actinomycetota</taxon>
        <taxon>Actinomycetes</taxon>
        <taxon>Mycobacteriales</taxon>
        <taxon>Corynebacteriaceae</taxon>
        <taxon>Corynebacterium</taxon>
    </lineage>
</organism>
<dbReference type="AlphaFoldDB" id="A0A5C5UIM0"/>
<gene>
    <name evidence="2" type="ORF">FRX94_06130</name>
</gene>
<feature type="domain" description="DUF5979" evidence="1">
    <location>
        <begin position="368"/>
        <end position="449"/>
    </location>
</feature>
<evidence type="ECO:0000259" key="1">
    <source>
        <dbReference type="Pfam" id="PF19407"/>
    </source>
</evidence>
<feature type="domain" description="DUF5979" evidence="1">
    <location>
        <begin position="261"/>
        <end position="336"/>
    </location>
</feature>
<dbReference type="RefSeq" id="WP_146324245.1">
    <property type="nucleotide sequence ID" value="NZ_BAABLR010000073.1"/>
</dbReference>
<dbReference type="InterPro" id="IPR046022">
    <property type="entry name" value="DUF5979"/>
</dbReference>
<dbReference type="EMBL" id="VOHM01000010">
    <property type="protein sequence ID" value="TWT25697.1"/>
    <property type="molecule type" value="Genomic_DNA"/>
</dbReference>
<feature type="domain" description="DUF5979" evidence="1">
    <location>
        <begin position="60"/>
        <end position="153"/>
    </location>
</feature>
<dbReference type="OrthoDB" id="3751233at2"/>
<keyword evidence="3" id="KW-1185">Reference proteome</keyword>
<feature type="domain" description="DUF5979" evidence="1">
    <location>
        <begin position="160"/>
        <end position="223"/>
    </location>
</feature>
<evidence type="ECO:0000313" key="2">
    <source>
        <dbReference type="EMBL" id="TWT25697.1"/>
    </source>
</evidence>
<comment type="caution">
    <text evidence="2">The sequence shown here is derived from an EMBL/GenBank/DDBJ whole genome shotgun (WGS) entry which is preliminary data.</text>
</comment>
<sequence>MNSRFSGIRLCVAVIGVLAAMALSMVAEGTPLPGQRNIIGTADHVKLSATDRRATATLGISKTIQADGVPAENLVFRYRYRCANQAGYAVARADGQVVEALANIPLGTTCQITEEAPAETIAGYTDTTPAAERIKEVQLRKEGLATVEFTGSYQRAFGRFRVAHEVVAPNGDGGQAPLDIDYRCTHPHASTITGEILAIQPGSHKESADVPAGYTCFSTPRLPRATLTAVGSPITVAAANLPTIPITSMFANPGWAYVIAKQLSPRHGQSAAFTFQYHCVAPTGDYHGTLGPIGPGQRASSPPIPSDHTCTITQAPGPAQAEYGQDSTTSIEAGGETLAETTTTYSNWEGELEVGLDIRGVDKQASKLQPTAAGVRYRCVRAGAVTNEGEVQVGHQQTAKIERIPAYATCVLNIQPPSSGRIRLDAATSQSETQIKAGITGDQGRARVTLPAAYVELGTFSVAKERTDQDERCAFEMQASWVDNGVETATKFELRQGEQFGEFPPLPVGTKVRIKQQRPAGENYTRWCTPGFSSTHAGAVIDGGNGSAEFIVVPNTPADDPQRISLSETKETPWWWRIVPLAVTNS</sequence>
<dbReference type="Proteomes" id="UP000320791">
    <property type="component" value="Unassembled WGS sequence"/>
</dbReference>
<evidence type="ECO:0000313" key="3">
    <source>
        <dbReference type="Proteomes" id="UP000320791"/>
    </source>
</evidence>
<protein>
    <recommendedName>
        <fullName evidence="1">DUF5979 domain-containing protein</fullName>
    </recommendedName>
</protein>